<dbReference type="Proteomes" id="UP001199044">
    <property type="component" value="Unassembled WGS sequence"/>
</dbReference>
<dbReference type="EMBL" id="JAIWIU010000005">
    <property type="protein sequence ID" value="MCA2014657.1"/>
    <property type="molecule type" value="Genomic_DNA"/>
</dbReference>
<comment type="caution">
    <text evidence="2">The sequence shown here is derived from an EMBL/GenBank/DDBJ whole genome shotgun (WGS) entry which is preliminary data.</text>
</comment>
<keyword evidence="3" id="KW-1185">Reference proteome</keyword>
<sequence length="185" mass="20573">MINASGEHVEAIEVPTPQDVTLNGTNTLDERENEIINNLQQALLYKSRNTKLEQQQRNQELNGEHSSEDIIKNPSRVLSSSSVPKLPPEFSSTRTVTKTTVNGRPSQSQVNSVFSHVLLKGIREGDNAEAWLSLNGQLIRVTPNTSFGHYHIGEITSSYVRVTYVPLTATRDISFSEMDSNSGEY</sequence>
<accession>A0ABS7YG72</accession>
<reference evidence="3" key="1">
    <citation type="submission" date="2023-07" db="EMBL/GenBank/DDBJ databases">
        <title>Molecular identification of indigenous halophilic bacteria isolated from red sea cost, biodegradation of synthetic dyes and assessment of degraded metabolite toxicity.</title>
        <authorList>
            <person name="Chaieb K."/>
            <person name="Altayb H.N."/>
        </authorList>
    </citation>
    <scope>NUCLEOTIDE SEQUENCE [LARGE SCALE GENOMIC DNA]</scope>
    <source>
        <strain evidence="3">K20</strain>
    </source>
</reference>
<protein>
    <submittedName>
        <fullName evidence="2">Uncharacterized protein</fullName>
    </submittedName>
</protein>
<evidence type="ECO:0000256" key="1">
    <source>
        <dbReference type="SAM" id="MobiDB-lite"/>
    </source>
</evidence>
<organism evidence="2 3">
    <name type="scientific">Vibrio tritonius</name>
    <dbReference type="NCBI Taxonomy" id="1435069"/>
    <lineage>
        <taxon>Bacteria</taxon>
        <taxon>Pseudomonadati</taxon>
        <taxon>Pseudomonadota</taxon>
        <taxon>Gammaproteobacteria</taxon>
        <taxon>Vibrionales</taxon>
        <taxon>Vibrionaceae</taxon>
        <taxon>Vibrio</taxon>
    </lineage>
</organism>
<gene>
    <name evidence="2" type="ORF">LDJ79_00950</name>
</gene>
<evidence type="ECO:0000313" key="2">
    <source>
        <dbReference type="EMBL" id="MCA2014657.1"/>
    </source>
</evidence>
<feature type="compositionally biased region" description="Low complexity" evidence="1">
    <location>
        <begin position="74"/>
        <end position="84"/>
    </location>
</feature>
<feature type="compositionally biased region" description="Basic and acidic residues" evidence="1">
    <location>
        <begin position="62"/>
        <end position="71"/>
    </location>
</feature>
<dbReference type="RefSeq" id="WP_225249278.1">
    <property type="nucleotide sequence ID" value="NZ_JAIWIU010000005.1"/>
</dbReference>
<feature type="region of interest" description="Disordered" evidence="1">
    <location>
        <begin position="1"/>
        <end position="24"/>
    </location>
</feature>
<feature type="region of interest" description="Disordered" evidence="1">
    <location>
        <begin position="53"/>
        <end position="92"/>
    </location>
</feature>
<evidence type="ECO:0000313" key="3">
    <source>
        <dbReference type="Proteomes" id="UP001199044"/>
    </source>
</evidence>
<name>A0ABS7YG72_9VIBR</name>
<proteinExistence type="predicted"/>